<evidence type="ECO:0000256" key="1">
    <source>
        <dbReference type="SAM" id="MobiDB-lite"/>
    </source>
</evidence>
<feature type="compositionally biased region" description="Low complexity" evidence="1">
    <location>
        <begin position="258"/>
        <end position="274"/>
    </location>
</feature>
<reference evidence="4" key="1">
    <citation type="submission" date="2015-11" db="EMBL/GenBank/DDBJ databases">
        <authorList>
            <person name="Varghese N."/>
        </authorList>
    </citation>
    <scope>NUCLEOTIDE SEQUENCE [LARGE SCALE GENOMIC DNA]</scope>
    <source>
        <strain evidence="4">DSM 45899</strain>
    </source>
</reference>
<proteinExistence type="predicted"/>
<feature type="transmembrane region" description="Helical" evidence="2">
    <location>
        <begin position="6"/>
        <end position="22"/>
    </location>
</feature>
<dbReference type="NCBIfam" id="NF045516">
    <property type="entry name" value="GlpR"/>
    <property type="match status" value="1"/>
</dbReference>
<dbReference type="InterPro" id="IPR053779">
    <property type="entry name" value="GlpR"/>
</dbReference>
<sequence>MSAIIWLAIVAVWGFVLIPMWLRHHDSAVEQRSADRFSTAMRVLSRRVSPRGGVDPLTRATSQSPVTGAQEASGMAHSRAGVPSGPSSDRSAGSDAGAGSVDSSGSADSSGSPDSHATADSGNPAATVAFDDAQPAPHLFGPRSGALRNVSADRAVRAVQAEHTALIRLRRQRLLVLLVAMPISVVLAASLGGMWIVVQLIVDAGTFGYVAHLRRSAQAHRRLLRSRAELDRRIAADRAARARGGIRGWSGGAGAVGQGTPARAGSAGATTRGGDYAPVRLSTDSGGELTEADLAHARADTVDLAGTASRGHYQAGSPEGSDDDADDDSSAGDYDTDEYPADEYAADGYEDDRYDAGGYPADGHVADSYVADSYEGEADGAVAQPAAGIHYTGRTVTRTAYAAYGEHSGHGDHLGPVEYVEYVQAEQVEYTAQASYPAEQAEQVAYGGHPDQPADVDQAAYYEYAPQGEGRGHDVQGYENSHQYAEAADSGSGAPAPGVATGTAGSSGYRAGGAQRPVPRPGARPNTSRPGRVQVNPPGTHGGLIPPAATAGTAAGSGTGAASGAAAASAAAAPADQAQGQTPDELETLLRRHAVGS</sequence>
<keyword evidence="2" id="KW-1133">Transmembrane helix</keyword>
<evidence type="ECO:0000313" key="3">
    <source>
        <dbReference type="EMBL" id="CUU58575.1"/>
    </source>
</evidence>
<feature type="compositionally biased region" description="Acidic residues" evidence="1">
    <location>
        <begin position="320"/>
        <end position="353"/>
    </location>
</feature>
<feature type="region of interest" description="Disordered" evidence="1">
    <location>
        <begin position="48"/>
        <end position="129"/>
    </location>
</feature>
<organism evidence="3 4">
    <name type="scientific">Parafrankia irregularis</name>
    <dbReference type="NCBI Taxonomy" id="795642"/>
    <lineage>
        <taxon>Bacteria</taxon>
        <taxon>Bacillati</taxon>
        <taxon>Actinomycetota</taxon>
        <taxon>Actinomycetes</taxon>
        <taxon>Frankiales</taxon>
        <taxon>Frankiaceae</taxon>
        <taxon>Parafrankia</taxon>
    </lineage>
</organism>
<dbReference type="Proteomes" id="UP000198802">
    <property type="component" value="Unassembled WGS sequence"/>
</dbReference>
<keyword evidence="2" id="KW-0812">Transmembrane</keyword>
<evidence type="ECO:0000256" key="2">
    <source>
        <dbReference type="SAM" id="Phobius"/>
    </source>
</evidence>
<name>A0A0S4QTW7_9ACTN</name>
<dbReference type="AlphaFoldDB" id="A0A0S4QTW7"/>
<feature type="region of interest" description="Disordered" evidence="1">
    <location>
        <begin position="483"/>
        <end position="585"/>
    </location>
</feature>
<dbReference type="RefSeq" id="WP_091281882.1">
    <property type="nucleotide sequence ID" value="NZ_FAOZ01000020.1"/>
</dbReference>
<dbReference type="EMBL" id="FAOZ01000020">
    <property type="protein sequence ID" value="CUU58575.1"/>
    <property type="molecule type" value="Genomic_DNA"/>
</dbReference>
<feature type="compositionally biased region" description="Low complexity" evidence="1">
    <location>
        <begin position="562"/>
        <end position="575"/>
    </location>
</feature>
<feature type="region of interest" description="Disordered" evidence="1">
    <location>
        <begin position="250"/>
        <end position="285"/>
    </location>
</feature>
<keyword evidence="2" id="KW-0472">Membrane</keyword>
<evidence type="ECO:0000313" key="4">
    <source>
        <dbReference type="Proteomes" id="UP000198802"/>
    </source>
</evidence>
<feature type="compositionally biased region" description="Low complexity" evidence="1">
    <location>
        <begin position="83"/>
        <end position="115"/>
    </location>
</feature>
<keyword evidence="4" id="KW-1185">Reference proteome</keyword>
<feature type="transmembrane region" description="Helical" evidence="2">
    <location>
        <begin position="174"/>
        <end position="198"/>
    </location>
</feature>
<accession>A0A0S4QTW7</accession>
<protein>
    <submittedName>
        <fullName evidence="3">Uncharacterized protein</fullName>
    </submittedName>
</protein>
<feature type="compositionally biased region" description="Low complexity" evidence="1">
    <location>
        <begin position="487"/>
        <end position="508"/>
    </location>
</feature>
<gene>
    <name evidence="3" type="ORF">Ga0074812_12074</name>
</gene>
<feature type="region of interest" description="Disordered" evidence="1">
    <location>
        <begin position="308"/>
        <end position="360"/>
    </location>
</feature>